<organism evidence="2 3">
    <name type="scientific">Reinekea forsetii</name>
    <dbReference type="NCBI Taxonomy" id="1336806"/>
    <lineage>
        <taxon>Bacteria</taxon>
        <taxon>Pseudomonadati</taxon>
        <taxon>Pseudomonadota</taxon>
        <taxon>Gammaproteobacteria</taxon>
        <taxon>Oceanospirillales</taxon>
        <taxon>Saccharospirillaceae</taxon>
        <taxon>Reinekea</taxon>
    </lineage>
</organism>
<dbReference type="AlphaFoldDB" id="A0A2K8KK36"/>
<evidence type="ECO:0008006" key="4">
    <source>
        <dbReference type="Google" id="ProtNLM"/>
    </source>
</evidence>
<keyword evidence="3" id="KW-1185">Reference proteome</keyword>
<evidence type="ECO:0000256" key="1">
    <source>
        <dbReference type="SAM" id="SignalP"/>
    </source>
</evidence>
<feature type="chain" id="PRO_5014998247" description="Curli production assembly/transport component CsgG" evidence="1">
    <location>
        <begin position="20"/>
        <end position="455"/>
    </location>
</feature>
<dbReference type="Proteomes" id="UP000229757">
    <property type="component" value="Chromosome"/>
</dbReference>
<name>A0A2K8KK36_9GAMM</name>
<accession>A0A2K8KK36</accession>
<evidence type="ECO:0000313" key="3">
    <source>
        <dbReference type="Proteomes" id="UP000229757"/>
    </source>
</evidence>
<keyword evidence="1" id="KW-0732">Signal</keyword>
<dbReference type="InterPro" id="IPR038165">
    <property type="entry name" value="FlgT_C_sf"/>
</dbReference>
<proteinExistence type="predicted"/>
<sequence length="455" mass="49953">MTFKWLGLVSLFLSGTLMAAGNVLLVTDLSDDNLASRPDLRLIASSAINRLQDYQVSNAKTSVRPDSEAAIEAMLEAASRAKLENLAVVSLYTPKRNRATVTMSLYNVGTGDLTIQRALEFRYKELTALLAQLEYELPLMLKREFRELGSVVKVNSDQIYFDLGKNANVEVGQIFRVFRRGTEIKSGSGESFGFVDDQTGIIEIIEVSAIYSIAKIHLGRPSIRNDDWVELADQSIQTRGQVLSKLDNKVALNIGRKSGVVPGAYFAVYKDIKVIDANESFREVVGRIRITEAQSNSARGEIARSDHYNLAKALVNENDYIEEISYLHRNQLVLAQTNYGVLGETVSLWNAGINVESGLSTDLAFRLRGAYGANWYLGLGANSALNNSESFRYGMDLMYGADGFGSYIYTDANIPTVLAKHVIFAIEAGYLLNANATASGLSVGLSMKIGLDSLF</sequence>
<reference evidence="2 3" key="1">
    <citation type="journal article" date="2017" name="Environ. Microbiol.">
        <title>Genomic and physiological analyses of 'Reinekea forsetii' reveal a versatile opportunistic lifestyle during spring algae blooms.</title>
        <authorList>
            <person name="Avci B."/>
            <person name="Hahnke R.L."/>
            <person name="Chafee M."/>
            <person name="Fischer T."/>
            <person name="Gruber-Vodicka H."/>
            <person name="Tegetmeyer H.E."/>
            <person name="Harder J."/>
            <person name="Fuchs B.M."/>
            <person name="Amann R.I."/>
            <person name="Teeling H."/>
        </authorList>
    </citation>
    <scope>NUCLEOTIDE SEQUENCE [LARGE SCALE GENOMIC DNA]</scope>
    <source>
        <strain evidence="2 3">Hel1_31_D35</strain>
    </source>
</reference>
<dbReference type="KEGG" id="rfo:REIFOR_00193"/>
<dbReference type="OrthoDB" id="6191002at2"/>
<dbReference type="Gene3D" id="2.40.10.410">
    <property type="entry name" value="FlgT, C-terminal domain"/>
    <property type="match status" value="2"/>
</dbReference>
<dbReference type="RefSeq" id="WP_100255783.1">
    <property type="nucleotide sequence ID" value="NZ_CP011797.1"/>
</dbReference>
<protein>
    <recommendedName>
        <fullName evidence="4">Curli production assembly/transport component CsgG</fullName>
    </recommendedName>
</protein>
<dbReference type="EMBL" id="CP011797">
    <property type="protein sequence ID" value="ATX75370.1"/>
    <property type="molecule type" value="Genomic_DNA"/>
</dbReference>
<gene>
    <name evidence="2" type="ORF">REIFOR_00193</name>
</gene>
<feature type="signal peptide" evidence="1">
    <location>
        <begin position="1"/>
        <end position="19"/>
    </location>
</feature>
<evidence type="ECO:0000313" key="2">
    <source>
        <dbReference type="EMBL" id="ATX75370.1"/>
    </source>
</evidence>